<feature type="transmembrane region" description="Helical" evidence="10">
    <location>
        <begin position="42"/>
        <end position="61"/>
    </location>
</feature>
<evidence type="ECO:0000256" key="8">
    <source>
        <dbReference type="ARBA" id="ARBA00023136"/>
    </source>
</evidence>
<sequence>MGDAVNGHSSSSDLFVREYDFEACVNNHYLATRRHMETRWHYSIYASVVYLIVIFGIQRLMKDRPKFHLRRPLVAWNLALAIFSIIGAVRCTIMLYLVVTEDGFYNSVCDNTYYLRETESCYKFWGVLFVHSKFVELGDTLFVVLRKQKLTFLHWYHHTTVLVFCCLCHREIASSAYWFLTMNFIVHAFMYLYYAIRSSGYRLPVNIQISITIMQISQMIVGCGVLIYACVMKFADVRCDVSFPNLTYGGVMYLSYFMLFAHFFHRAYIGKVSFSKNVKIE</sequence>
<keyword evidence="8 10" id="KW-0472">Membrane</keyword>
<keyword evidence="7 10" id="KW-0443">Lipid metabolism</keyword>
<dbReference type="GeneID" id="100372544"/>
<dbReference type="RefSeq" id="XP_006822970.1">
    <property type="nucleotide sequence ID" value="XM_006822907.1"/>
</dbReference>
<dbReference type="InterPro" id="IPR002076">
    <property type="entry name" value="ELO_fam"/>
</dbReference>
<evidence type="ECO:0000256" key="7">
    <source>
        <dbReference type="ARBA" id="ARBA00023098"/>
    </source>
</evidence>
<gene>
    <name evidence="12" type="primary">LOC100372544</name>
</gene>
<evidence type="ECO:0000256" key="2">
    <source>
        <dbReference type="ARBA" id="ARBA00022516"/>
    </source>
</evidence>
<keyword evidence="2 10" id="KW-0444">Lipid biosynthesis</keyword>
<organism evidence="11 12">
    <name type="scientific">Saccoglossus kowalevskii</name>
    <name type="common">Acorn worm</name>
    <dbReference type="NCBI Taxonomy" id="10224"/>
    <lineage>
        <taxon>Eukaryota</taxon>
        <taxon>Metazoa</taxon>
        <taxon>Hemichordata</taxon>
        <taxon>Enteropneusta</taxon>
        <taxon>Harrimaniidae</taxon>
        <taxon>Saccoglossus</taxon>
    </lineage>
</organism>
<evidence type="ECO:0000313" key="11">
    <source>
        <dbReference type="Proteomes" id="UP000694865"/>
    </source>
</evidence>
<evidence type="ECO:0000256" key="6">
    <source>
        <dbReference type="ARBA" id="ARBA00022989"/>
    </source>
</evidence>
<dbReference type="InterPro" id="IPR030457">
    <property type="entry name" value="ELO_CS"/>
</dbReference>
<dbReference type="PANTHER" id="PTHR11157:SF17">
    <property type="entry name" value="ELONGATION OF VERY LONG CHAIN FATTY ACIDS PROTEIN 6"/>
    <property type="match status" value="1"/>
</dbReference>
<evidence type="ECO:0000256" key="1">
    <source>
        <dbReference type="ARBA" id="ARBA00004141"/>
    </source>
</evidence>
<feature type="transmembrane region" description="Helical" evidence="10">
    <location>
        <begin position="177"/>
        <end position="196"/>
    </location>
</feature>
<keyword evidence="9 10" id="KW-0275">Fatty acid biosynthesis</keyword>
<dbReference type="EC" id="2.3.1.199" evidence="10"/>
<name>A0ABM0MSH9_SACKO</name>
<feature type="transmembrane region" description="Helical" evidence="10">
    <location>
        <begin position="216"/>
        <end position="235"/>
    </location>
</feature>
<feature type="transmembrane region" description="Helical" evidence="10">
    <location>
        <begin position="247"/>
        <end position="269"/>
    </location>
</feature>
<dbReference type="PROSITE" id="PS01188">
    <property type="entry name" value="ELO"/>
    <property type="match status" value="1"/>
</dbReference>
<evidence type="ECO:0000256" key="10">
    <source>
        <dbReference type="RuleBase" id="RU361115"/>
    </source>
</evidence>
<evidence type="ECO:0000256" key="4">
    <source>
        <dbReference type="ARBA" id="ARBA00022692"/>
    </source>
</evidence>
<evidence type="ECO:0000256" key="5">
    <source>
        <dbReference type="ARBA" id="ARBA00022832"/>
    </source>
</evidence>
<feature type="transmembrane region" description="Helical" evidence="10">
    <location>
        <begin position="73"/>
        <end position="98"/>
    </location>
</feature>
<evidence type="ECO:0000256" key="3">
    <source>
        <dbReference type="ARBA" id="ARBA00022679"/>
    </source>
</evidence>
<protein>
    <recommendedName>
        <fullName evidence="10">Elongation of very long chain fatty acids protein</fullName>
        <ecNumber evidence="10">2.3.1.199</ecNumber>
    </recommendedName>
    <alternativeName>
        <fullName evidence="10">Very-long-chain 3-oxoacyl-CoA synthase</fullName>
    </alternativeName>
</protein>
<dbReference type="Proteomes" id="UP000694865">
    <property type="component" value="Unplaced"/>
</dbReference>
<keyword evidence="11" id="KW-1185">Reference proteome</keyword>
<keyword evidence="3 10" id="KW-0808">Transferase</keyword>
<comment type="subcellular location">
    <subcellularLocation>
        <location evidence="1">Membrane</location>
        <topology evidence="1">Multi-pass membrane protein</topology>
    </subcellularLocation>
</comment>
<evidence type="ECO:0000256" key="9">
    <source>
        <dbReference type="ARBA" id="ARBA00023160"/>
    </source>
</evidence>
<comment type="similarity">
    <text evidence="10">Belongs to the ELO family.</text>
</comment>
<keyword evidence="6 10" id="KW-1133">Transmembrane helix</keyword>
<evidence type="ECO:0000313" key="12">
    <source>
        <dbReference type="RefSeq" id="XP_006822970.1"/>
    </source>
</evidence>
<accession>A0ABM0MSH9</accession>
<dbReference type="PANTHER" id="PTHR11157">
    <property type="entry name" value="FATTY ACID ACYL TRANSFERASE-RELATED"/>
    <property type="match status" value="1"/>
</dbReference>
<keyword evidence="4 10" id="KW-0812">Transmembrane</keyword>
<proteinExistence type="inferred from homology"/>
<keyword evidence="5 10" id="KW-0276">Fatty acid metabolism</keyword>
<comment type="catalytic activity">
    <reaction evidence="10">
        <text>a very-long-chain acyl-CoA + malonyl-CoA + H(+) = a very-long-chain 3-oxoacyl-CoA + CO2 + CoA</text>
        <dbReference type="Rhea" id="RHEA:32727"/>
        <dbReference type="ChEBI" id="CHEBI:15378"/>
        <dbReference type="ChEBI" id="CHEBI:16526"/>
        <dbReference type="ChEBI" id="CHEBI:57287"/>
        <dbReference type="ChEBI" id="CHEBI:57384"/>
        <dbReference type="ChEBI" id="CHEBI:90725"/>
        <dbReference type="ChEBI" id="CHEBI:90736"/>
        <dbReference type="EC" id="2.3.1.199"/>
    </reaction>
</comment>
<dbReference type="Pfam" id="PF01151">
    <property type="entry name" value="ELO"/>
    <property type="match status" value="1"/>
</dbReference>
<reference evidence="12" key="1">
    <citation type="submission" date="2025-08" db="UniProtKB">
        <authorList>
            <consortium name="RefSeq"/>
        </authorList>
    </citation>
    <scope>IDENTIFICATION</scope>
    <source>
        <tissue evidence="12">Testes</tissue>
    </source>
</reference>